<gene>
    <name evidence="2" type="primary">hemP</name>
    <name evidence="2" type="ORF">ERS008476_03838</name>
</gene>
<evidence type="ECO:0000313" key="2">
    <source>
        <dbReference type="EMBL" id="CRY56793.1"/>
    </source>
</evidence>
<dbReference type="AlphaFoldDB" id="A0A0H5M020"/>
<dbReference type="RefSeq" id="WP_019211409.1">
    <property type="nucleotide sequence ID" value="NZ_CWJI01000017.1"/>
</dbReference>
<proteinExistence type="predicted"/>
<reference evidence="3" key="1">
    <citation type="submission" date="2015-03" db="EMBL/GenBank/DDBJ databases">
        <authorList>
            <consortium name="Pathogen Informatics"/>
        </authorList>
    </citation>
    <scope>NUCLEOTIDE SEQUENCE [LARGE SCALE GENOMIC DNA]</scope>
    <source>
        <strain evidence="3">R148</strain>
    </source>
</reference>
<organism evidence="2 3">
    <name type="scientific">Yersinia intermedia</name>
    <dbReference type="NCBI Taxonomy" id="631"/>
    <lineage>
        <taxon>Bacteria</taxon>
        <taxon>Pseudomonadati</taxon>
        <taxon>Pseudomonadota</taxon>
        <taxon>Gammaproteobacteria</taxon>
        <taxon>Enterobacterales</taxon>
        <taxon>Yersiniaceae</taxon>
        <taxon>Yersinia</taxon>
    </lineage>
</organism>
<evidence type="ECO:0000313" key="3">
    <source>
        <dbReference type="Proteomes" id="UP000043316"/>
    </source>
</evidence>
<feature type="region of interest" description="Disordered" evidence="1">
    <location>
        <begin position="1"/>
        <end position="23"/>
    </location>
</feature>
<protein>
    <submittedName>
        <fullName evidence="2">Hemin uptake protein</fullName>
    </submittedName>
</protein>
<accession>A0A0H5M020</accession>
<dbReference type="Gene3D" id="2.10.70.10">
    <property type="entry name" value="Complement Module, domain 1"/>
    <property type="match status" value="1"/>
</dbReference>
<dbReference type="Pfam" id="PF10636">
    <property type="entry name" value="hemP"/>
    <property type="match status" value="1"/>
</dbReference>
<name>A0A0H5M020_YERIN</name>
<dbReference type="Proteomes" id="UP000043316">
    <property type="component" value="Unassembled WGS sequence"/>
</dbReference>
<evidence type="ECO:0000256" key="1">
    <source>
        <dbReference type="SAM" id="MobiDB-lite"/>
    </source>
</evidence>
<sequence length="63" mass="6903">MDKKLTKAPMLNDEPAVEQPTVSKPLSVTSAQLLGEHGVAFIIHQGESYQLRQTKSGKLILTK</sequence>
<dbReference type="InterPro" id="IPR019600">
    <property type="entry name" value="Hemin_uptake_protein_HemP"/>
</dbReference>
<dbReference type="GeneID" id="61816057"/>
<dbReference type="EMBL" id="CWJI01000017">
    <property type="protein sequence ID" value="CRY56793.1"/>
    <property type="molecule type" value="Genomic_DNA"/>
</dbReference>